<dbReference type="RefSeq" id="WP_317136982.1">
    <property type="nucleotide sequence ID" value="NZ_CP043875.1"/>
</dbReference>
<dbReference type="PANTHER" id="PTHR35149:SF2">
    <property type="entry name" value="DUF262 DOMAIN-CONTAINING PROTEIN"/>
    <property type="match status" value="1"/>
</dbReference>
<reference evidence="3 4" key="1">
    <citation type="submission" date="2019-09" db="EMBL/GenBank/DDBJ databases">
        <title>The complete genome of Methanoplanus sp. FWC-SCC4.</title>
        <authorList>
            <person name="Chen S.-C."/>
            <person name="Zhou Y.-Z."/>
            <person name="Lai M.-C."/>
        </authorList>
    </citation>
    <scope>NUCLEOTIDE SEQUENCE [LARGE SCALE GENOMIC DNA]</scope>
    <source>
        <strain evidence="3 4">FWC-SCC4</strain>
    </source>
</reference>
<dbReference type="Pfam" id="PF07510">
    <property type="entry name" value="GmrSD_C"/>
    <property type="match status" value="1"/>
</dbReference>
<dbReference type="REBASE" id="766968">
    <property type="entry name" value="MspC4GmrSDP"/>
</dbReference>
<dbReference type="EMBL" id="CP043875">
    <property type="protein sequence ID" value="WOF15411.1"/>
    <property type="molecule type" value="Genomic_DNA"/>
</dbReference>
<dbReference type="InterPro" id="IPR004919">
    <property type="entry name" value="GmrSD_N"/>
</dbReference>
<feature type="domain" description="GmrSD restriction endonucleases N-terminal" evidence="1">
    <location>
        <begin position="13"/>
        <end position="222"/>
    </location>
</feature>
<keyword evidence="4" id="KW-1185">Reference proteome</keyword>
<dbReference type="InterPro" id="IPR011089">
    <property type="entry name" value="GmrSD_C"/>
</dbReference>
<dbReference type="Pfam" id="PF03235">
    <property type="entry name" value="GmrSD_N"/>
    <property type="match status" value="1"/>
</dbReference>
<gene>
    <name evidence="3" type="ORF">F1737_01280</name>
</gene>
<evidence type="ECO:0000259" key="2">
    <source>
        <dbReference type="Pfam" id="PF07510"/>
    </source>
</evidence>
<accession>A0AA97FDE2</accession>
<dbReference type="PANTHER" id="PTHR35149">
    <property type="entry name" value="SLL5132 PROTEIN"/>
    <property type="match status" value="1"/>
</dbReference>
<evidence type="ECO:0000313" key="4">
    <source>
        <dbReference type="Proteomes" id="UP001301797"/>
    </source>
</evidence>
<organism evidence="3 4">
    <name type="scientific">Methanochimaera problematica</name>
    <dbReference type="NCBI Taxonomy" id="2609417"/>
    <lineage>
        <taxon>Archaea</taxon>
        <taxon>Methanobacteriati</taxon>
        <taxon>Methanobacteriota</taxon>
        <taxon>Stenosarchaea group</taxon>
        <taxon>Methanomicrobia</taxon>
        <taxon>Methanomicrobiales</taxon>
        <taxon>Methanomicrobiaceae</taxon>
        <taxon>Methanochimaera</taxon>
    </lineage>
</organism>
<evidence type="ECO:0000259" key="1">
    <source>
        <dbReference type="Pfam" id="PF03235"/>
    </source>
</evidence>
<evidence type="ECO:0000313" key="3">
    <source>
        <dbReference type="EMBL" id="WOF15411.1"/>
    </source>
</evidence>
<protein>
    <submittedName>
        <fullName evidence="3">DUF262 domain-containing protein</fullName>
    </submittedName>
</protein>
<feature type="domain" description="GmrSD restriction endonucleases C-terminal" evidence="2">
    <location>
        <begin position="412"/>
        <end position="546"/>
    </location>
</feature>
<sequence length="675" mass="79529">MKAKETQLLKFLKIPNQYIIPLYQRTYSWSEKQCAQLWDDILRAGKDKSIKGHFIGSVVYIEKGLYNTTDIPQMLVIDGQQRLTTISLLIAALGQAIKDRDDITEISQRRLNYYYLYNIEEEGELRYKLLLTQNDKESLKKILDENKLPKNPSESIVKNFEFFKDKIENSGVDPLTIYEGLNKLIIVDIALDRENDNPQLIFESLNSTGLQLSQADLIRNYVLMGLDTKDQECLYKEFWYPMEENFHESKEEHIFDRFMRDYLIVKTGKIPRLNQVYEAFKLYTHKIGAPTVHEIISDIYKFSQYFTAMNLFNEEDEKLRKIFFDIKSLRVDVVYPFLIEVYDDYQNKIINKDEFIEILNFTENYIFRRAVCEIPTNSLNKTFAGLSRELYKNNYLDSFKSVMVGMKTYKRYPSDAEFKRELMIRDVYNFRNSWYMLRKLENFNTKESVNLENCSIEHIMPQNENLSAEWQNDLGENWEEIHEQYLHTIGNLTITGYNPELSDRPFIQKRDMEGGFGSSPIRLNRGLSAISKWDVDEIEKRANRLSDRALEVWSYPDISDQNVCNFMNSSIFVKPAFRDLYNKILESIEDLVTESSYEDGGLSIWNTKTDLYLFLRPEKNHINVYFCIPPDEIHIPEGILIEDGRDLEEGYSRTSITSTSQIPQITEIIDKYINS</sequence>
<name>A0AA97FDE2_9EURY</name>
<dbReference type="Proteomes" id="UP001301797">
    <property type="component" value="Chromosome"/>
</dbReference>
<proteinExistence type="predicted"/>
<dbReference type="AlphaFoldDB" id="A0AA97FDE2"/>
<dbReference type="KEGG" id="mefw:F1737_01280"/>
<dbReference type="GeneID" id="85228760"/>